<dbReference type="PANTHER" id="PTHR13295:SF4">
    <property type="entry name" value="GLUTAMATE--CYSTEINE LIGASE REGULATORY SUBUNIT"/>
    <property type="match status" value="1"/>
</dbReference>
<dbReference type="UniPathway" id="UPA00142">
    <property type="reaction ID" value="UER00209"/>
</dbReference>
<dbReference type="GO" id="GO:0017109">
    <property type="term" value="C:glutamate-cysteine ligase complex"/>
    <property type="evidence" value="ECO:0007669"/>
    <property type="project" value="TreeGrafter"/>
</dbReference>
<dbReference type="OrthoDB" id="5596051at2759"/>
<reference evidence="10" key="1">
    <citation type="submission" date="2017-10" db="EMBL/GenBank/DDBJ databases">
        <title>Transcriptome Assembly of Sugarcane Aphid Adults.</title>
        <authorList>
            <person name="Scully E.D."/>
            <person name="Palmer N.A."/>
            <person name="Geib S.M."/>
            <person name="Sarath G."/>
            <person name="Sattler S.E."/>
        </authorList>
    </citation>
    <scope>NUCLEOTIDE SEQUENCE</scope>
    <source>
        <tissue evidence="10">Whole body</tissue>
    </source>
</reference>
<comment type="subunit">
    <text evidence="3">Heterodimer of a catalytic heavy chain and a regulatory light chain.</text>
</comment>
<evidence type="ECO:0000259" key="9">
    <source>
        <dbReference type="Pfam" id="PF00248"/>
    </source>
</evidence>
<dbReference type="PANTHER" id="PTHR13295">
    <property type="entry name" value="GLUTAMATE CYSTEINE LIGASE REGULATORY SUBUNIT"/>
    <property type="match status" value="1"/>
</dbReference>
<dbReference type="GO" id="GO:0030234">
    <property type="term" value="F:enzyme regulator activity"/>
    <property type="evidence" value="ECO:0007669"/>
    <property type="project" value="TreeGrafter"/>
</dbReference>
<keyword evidence="4" id="KW-0317">Glutathione biosynthesis</keyword>
<evidence type="ECO:0000256" key="8">
    <source>
        <dbReference type="ARBA" id="ARBA00032926"/>
    </source>
</evidence>
<sequence length="255" mass="28824">MPYDIPKTVSKIYIHTGNVLNANELTQKAGQNATEEVVECLSICLSKYPSPFALNESNVHLKCDECYNTDNEEDLALRTSVKIFLTTNEVDVLEDSLKNLFKELNEEVVDSVILAFNHGKDTLLADLLTLWSILEGYVNKQKITRIGVSDIDTDLFISLYNNSIIKPTIVQINLNSCCVVPEALQEFTKDNEIQLLTHSDSKEILPQSCLAEVFGHQTELKQKIPKLEWMIRYLTHVKCRGVLASKGYIVCLKRS</sequence>
<evidence type="ECO:0000256" key="6">
    <source>
        <dbReference type="ARBA" id="ARBA00031154"/>
    </source>
</evidence>
<evidence type="ECO:0000256" key="7">
    <source>
        <dbReference type="ARBA" id="ARBA00031732"/>
    </source>
</evidence>
<dbReference type="SUPFAM" id="SSF51430">
    <property type="entry name" value="NAD(P)-linked oxidoreductase"/>
    <property type="match status" value="1"/>
</dbReference>
<protein>
    <recommendedName>
        <fullName evidence="7">GCS light chain</fullName>
    </recommendedName>
    <alternativeName>
        <fullName evidence="5">Gamma-ECS regulatory subunit</fullName>
    </alternativeName>
    <alternativeName>
        <fullName evidence="8">Gamma-glutamylcysteine synthetase regulatory subunit</fullName>
    </alternativeName>
    <alternativeName>
        <fullName evidence="6">Glutamate--cysteine ligase modifier subunit</fullName>
    </alternativeName>
</protein>
<dbReference type="GO" id="GO:0016874">
    <property type="term" value="F:ligase activity"/>
    <property type="evidence" value="ECO:0007669"/>
    <property type="project" value="UniProtKB-KW"/>
</dbReference>
<dbReference type="Gene3D" id="3.20.20.100">
    <property type="entry name" value="NADP-dependent oxidoreductase domain"/>
    <property type="match status" value="1"/>
</dbReference>
<evidence type="ECO:0000256" key="3">
    <source>
        <dbReference type="ARBA" id="ARBA00011532"/>
    </source>
</evidence>
<dbReference type="GO" id="GO:0006750">
    <property type="term" value="P:glutathione biosynthetic process"/>
    <property type="evidence" value="ECO:0007669"/>
    <property type="project" value="UniProtKB-UniPathway"/>
</dbReference>
<proteinExistence type="inferred from homology"/>
<dbReference type="GO" id="GO:0035226">
    <property type="term" value="F:glutamate-cysteine ligase catalytic subunit binding"/>
    <property type="evidence" value="ECO:0007669"/>
    <property type="project" value="InterPro"/>
</dbReference>
<feature type="domain" description="NADP-dependent oxidoreductase" evidence="9">
    <location>
        <begin position="93"/>
        <end position="199"/>
    </location>
</feature>
<keyword evidence="10" id="KW-0436">Ligase</keyword>
<accession>A0A2H8TD40</accession>
<organism evidence="10">
    <name type="scientific">Melanaphis sacchari</name>
    <dbReference type="NCBI Taxonomy" id="742174"/>
    <lineage>
        <taxon>Eukaryota</taxon>
        <taxon>Metazoa</taxon>
        <taxon>Ecdysozoa</taxon>
        <taxon>Arthropoda</taxon>
        <taxon>Hexapoda</taxon>
        <taxon>Insecta</taxon>
        <taxon>Pterygota</taxon>
        <taxon>Neoptera</taxon>
        <taxon>Paraneoptera</taxon>
        <taxon>Hemiptera</taxon>
        <taxon>Sternorrhyncha</taxon>
        <taxon>Aphidomorpha</taxon>
        <taxon>Aphidoidea</taxon>
        <taxon>Aphididae</taxon>
        <taxon>Aphidini</taxon>
        <taxon>Melanaphis</taxon>
    </lineage>
</organism>
<comment type="similarity">
    <text evidence="2">Belongs to the aldo/keto reductase family. Glutamate--cysteine ligase light chain subfamily.</text>
</comment>
<gene>
    <name evidence="10" type="primary">Gclm_3</name>
</gene>
<evidence type="ECO:0000256" key="2">
    <source>
        <dbReference type="ARBA" id="ARBA00008612"/>
    </source>
</evidence>
<comment type="pathway">
    <text evidence="1">Sulfur metabolism; glutathione biosynthesis; glutathione from L-cysteine and L-glutamate: step 1/2.</text>
</comment>
<name>A0A2H8TD40_9HEMI</name>
<evidence type="ECO:0000256" key="1">
    <source>
        <dbReference type="ARBA" id="ARBA00005006"/>
    </source>
</evidence>
<dbReference type="Pfam" id="PF00248">
    <property type="entry name" value="Aldo_ket_red"/>
    <property type="match status" value="1"/>
</dbReference>
<dbReference type="InterPro" id="IPR036812">
    <property type="entry name" value="NAD(P)_OxRdtase_dom_sf"/>
</dbReference>
<dbReference type="InterPro" id="IPR032963">
    <property type="entry name" value="Gclm"/>
</dbReference>
<dbReference type="EMBL" id="GFXV01000208">
    <property type="protein sequence ID" value="MBW12013.1"/>
    <property type="molecule type" value="Transcribed_RNA"/>
</dbReference>
<dbReference type="InterPro" id="IPR023210">
    <property type="entry name" value="NADP_OxRdtase_dom"/>
</dbReference>
<evidence type="ECO:0000256" key="5">
    <source>
        <dbReference type="ARBA" id="ARBA00030406"/>
    </source>
</evidence>
<dbReference type="AlphaFoldDB" id="A0A2H8TD40"/>
<evidence type="ECO:0000313" key="10">
    <source>
        <dbReference type="EMBL" id="MBW12013.1"/>
    </source>
</evidence>
<evidence type="ECO:0000256" key="4">
    <source>
        <dbReference type="ARBA" id="ARBA00022684"/>
    </source>
</evidence>